<accession>A0A1J4JXF1</accession>
<protein>
    <recommendedName>
        <fullName evidence="1">Protein kinase domain-containing protein</fullName>
    </recommendedName>
</protein>
<dbReference type="OrthoDB" id="63989at2759"/>
<feature type="domain" description="Protein kinase" evidence="1">
    <location>
        <begin position="115"/>
        <end position="361"/>
    </location>
</feature>
<gene>
    <name evidence="2" type="ORF">TRFO_01534</name>
</gene>
<evidence type="ECO:0000313" key="2">
    <source>
        <dbReference type="EMBL" id="OHT03831.1"/>
    </source>
</evidence>
<sequence>MQSKVFDLEQIVKKLVPLEEILNSKEARRDNLYDHEIKTLKNNNYVLRNEVKKLLAIIKNKDPAEYQKLNDYYNDSELDLNRMDTFSDIFVPEIDEYNNSDQHENELKIQDDDEKIYKSNLRKDNLYSTFKFYDDCISCDVVQKVLNKSNKDILNNSDAIKSSFSQRNINYQHPYLATIIAMGPTSSVDVYYTKYYPRTLKDALRLNLFDHTRLSAIIGQIISGLTFLESKGIYHQSIKASNILLTDQHNVKIADYYTRITDFDLFTLGKKRLKHYPIEFVVKHDFGKRFDIYMFGLLLFKIVSGNTKIDYSASDILFGTKLQLPNTYSLNVKSWVIQLIENCIGDPMRRPTFLDIHHLAIKENFCFFDNTDEYIMKAIIPIM</sequence>
<dbReference type="GeneID" id="94824857"/>
<proteinExistence type="predicted"/>
<evidence type="ECO:0000313" key="3">
    <source>
        <dbReference type="Proteomes" id="UP000179807"/>
    </source>
</evidence>
<dbReference type="InterPro" id="IPR001245">
    <property type="entry name" value="Ser-Thr/Tyr_kinase_cat_dom"/>
</dbReference>
<dbReference type="PROSITE" id="PS50011">
    <property type="entry name" value="PROTEIN_KINASE_DOM"/>
    <property type="match status" value="1"/>
</dbReference>
<dbReference type="EMBL" id="MLAK01000815">
    <property type="protein sequence ID" value="OHT03831.1"/>
    <property type="molecule type" value="Genomic_DNA"/>
</dbReference>
<dbReference type="RefSeq" id="XP_068356967.1">
    <property type="nucleotide sequence ID" value="XM_068490153.1"/>
</dbReference>
<dbReference type="GO" id="GO:0004674">
    <property type="term" value="F:protein serine/threonine kinase activity"/>
    <property type="evidence" value="ECO:0007669"/>
    <property type="project" value="TreeGrafter"/>
</dbReference>
<dbReference type="VEuPathDB" id="TrichDB:TRFO_01534"/>
<comment type="caution">
    <text evidence="2">The sequence shown here is derived from an EMBL/GenBank/DDBJ whole genome shotgun (WGS) entry which is preliminary data.</text>
</comment>
<dbReference type="GO" id="GO:0005524">
    <property type="term" value="F:ATP binding"/>
    <property type="evidence" value="ECO:0007669"/>
    <property type="project" value="InterPro"/>
</dbReference>
<reference evidence="2" key="1">
    <citation type="submission" date="2016-10" db="EMBL/GenBank/DDBJ databases">
        <authorList>
            <person name="Benchimol M."/>
            <person name="Almeida L.G."/>
            <person name="Vasconcelos A.T."/>
            <person name="Perreira-Neves A."/>
            <person name="Rosa I.A."/>
            <person name="Tasca T."/>
            <person name="Bogo M.R."/>
            <person name="de Souza W."/>
        </authorList>
    </citation>
    <scope>NUCLEOTIDE SEQUENCE [LARGE SCALE GENOMIC DNA]</scope>
    <source>
        <strain evidence="2">K</strain>
    </source>
</reference>
<name>A0A1J4JXF1_9EUKA</name>
<dbReference type="Gene3D" id="1.10.510.10">
    <property type="entry name" value="Transferase(Phosphotransferase) domain 1"/>
    <property type="match status" value="1"/>
</dbReference>
<dbReference type="Proteomes" id="UP000179807">
    <property type="component" value="Unassembled WGS sequence"/>
</dbReference>
<dbReference type="InterPro" id="IPR011009">
    <property type="entry name" value="Kinase-like_dom_sf"/>
</dbReference>
<evidence type="ECO:0000259" key="1">
    <source>
        <dbReference type="PROSITE" id="PS50011"/>
    </source>
</evidence>
<organism evidence="2 3">
    <name type="scientific">Tritrichomonas foetus</name>
    <dbReference type="NCBI Taxonomy" id="1144522"/>
    <lineage>
        <taxon>Eukaryota</taxon>
        <taxon>Metamonada</taxon>
        <taxon>Parabasalia</taxon>
        <taxon>Tritrichomonadida</taxon>
        <taxon>Tritrichomonadidae</taxon>
        <taxon>Tritrichomonas</taxon>
    </lineage>
</organism>
<dbReference type="InterPro" id="IPR000719">
    <property type="entry name" value="Prot_kinase_dom"/>
</dbReference>
<dbReference type="PANTHER" id="PTHR44329">
    <property type="entry name" value="SERINE/THREONINE-PROTEIN KINASE TNNI3K-RELATED"/>
    <property type="match status" value="1"/>
</dbReference>
<keyword evidence="3" id="KW-1185">Reference proteome</keyword>
<dbReference type="AlphaFoldDB" id="A0A1J4JXF1"/>
<dbReference type="InterPro" id="IPR051681">
    <property type="entry name" value="Ser/Thr_Kinases-Pseudokinases"/>
</dbReference>
<dbReference type="SUPFAM" id="SSF56112">
    <property type="entry name" value="Protein kinase-like (PK-like)"/>
    <property type="match status" value="1"/>
</dbReference>
<dbReference type="Pfam" id="PF07714">
    <property type="entry name" value="PK_Tyr_Ser-Thr"/>
    <property type="match status" value="1"/>
</dbReference>